<dbReference type="Proteomes" id="UP000322876">
    <property type="component" value="Unassembled WGS sequence"/>
</dbReference>
<dbReference type="AlphaFoldDB" id="A0A5A8F6E5"/>
<comment type="caution">
    <text evidence="1">The sequence shown here is derived from an EMBL/GenBank/DDBJ whole genome shotgun (WGS) entry which is preliminary data.</text>
</comment>
<keyword evidence="2" id="KW-1185">Reference proteome</keyword>
<evidence type="ECO:0008006" key="3">
    <source>
        <dbReference type="Google" id="ProtNLM"/>
    </source>
</evidence>
<evidence type="ECO:0000313" key="2">
    <source>
        <dbReference type="Proteomes" id="UP000322876"/>
    </source>
</evidence>
<organism evidence="1 2">
    <name type="scientific">Deferribacter autotrophicus</name>
    <dbReference type="NCBI Taxonomy" id="500465"/>
    <lineage>
        <taxon>Bacteria</taxon>
        <taxon>Pseudomonadati</taxon>
        <taxon>Deferribacterota</taxon>
        <taxon>Deferribacteres</taxon>
        <taxon>Deferribacterales</taxon>
        <taxon>Deferribacteraceae</taxon>
        <taxon>Deferribacter</taxon>
    </lineage>
</organism>
<dbReference type="EMBL" id="VFJB01000009">
    <property type="protein sequence ID" value="KAA0257208.1"/>
    <property type="molecule type" value="Genomic_DNA"/>
</dbReference>
<protein>
    <recommendedName>
        <fullName evidence="3">HK97 gp10 family phage protein</fullName>
    </recommendedName>
</protein>
<gene>
    <name evidence="1" type="ORF">FHQ18_11630</name>
</gene>
<dbReference type="RefSeq" id="WP_149267349.1">
    <property type="nucleotide sequence ID" value="NZ_VFJB01000009.1"/>
</dbReference>
<proteinExistence type="predicted"/>
<evidence type="ECO:0000313" key="1">
    <source>
        <dbReference type="EMBL" id="KAA0257208.1"/>
    </source>
</evidence>
<dbReference type="NCBIfam" id="TIGR01725">
    <property type="entry name" value="phge_HK97_gp10"/>
    <property type="match status" value="1"/>
</dbReference>
<name>A0A5A8F6E5_9BACT</name>
<reference evidence="1 2" key="1">
    <citation type="submission" date="2019-06" db="EMBL/GenBank/DDBJ databases">
        <title>Genomic insights into carbon and energy metabolism of Deferribacter autotrophicus revealed new metabolic traits in the phylum Deferribacteres.</title>
        <authorList>
            <person name="Slobodkin A.I."/>
            <person name="Slobodkina G.B."/>
            <person name="Allioux M."/>
            <person name="Alain K."/>
            <person name="Jebbar M."/>
            <person name="Shadrin V."/>
            <person name="Kublanov I.V."/>
            <person name="Toshchakov S.V."/>
            <person name="Bonch-Osmolovskaya E.A."/>
        </authorList>
    </citation>
    <scope>NUCLEOTIDE SEQUENCE [LARGE SCALE GENOMIC DNA]</scope>
    <source>
        <strain evidence="1 2">SL50</strain>
    </source>
</reference>
<sequence>MAYQRPEDLIRAIFDDLVDVKRKAILQAAERARSEVLEIFKTEGRSHDVRWQDLNEGYLRAKIKQGFSEKKLHKTTTLKQSISTAHKGDFAIVGTPVFYGLFHEEGTNKIPARPFMKPAFESMQAKTEKIVAAILRES</sequence>
<dbReference type="OrthoDB" id="2081253at2"/>
<dbReference type="InterPro" id="IPR010064">
    <property type="entry name" value="HK97-gp10_tail"/>
</dbReference>
<accession>A0A5A8F6E5</accession>